<dbReference type="Proteomes" id="UP000002146">
    <property type="component" value="Chromosome"/>
</dbReference>
<feature type="domain" description="CHASE" evidence="2">
    <location>
        <begin position="50"/>
        <end position="216"/>
    </location>
</feature>
<dbReference type="HOGENOM" id="CLU_084977_0_0_2"/>
<keyword evidence="1" id="KW-0812">Transmembrane</keyword>
<evidence type="ECO:0000259" key="2">
    <source>
        <dbReference type="SMART" id="SM01079"/>
    </source>
</evidence>
<evidence type="ECO:0000313" key="3">
    <source>
        <dbReference type="EMBL" id="ABN56453.1"/>
    </source>
</evidence>
<dbReference type="KEGG" id="mem:Memar_0520"/>
<proteinExistence type="predicted"/>
<dbReference type="Gene3D" id="3.30.450.20">
    <property type="entry name" value="PAS domain"/>
    <property type="match status" value="1"/>
</dbReference>
<keyword evidence="1" id="KW-0472">Membrane</keyword>
<dbReference type="STRING" id="368407.Memar_0520"/>
<evidence type="ECO:0000256" key="1">
    <source>
        <dbReference type="SAM" id="Phobius"/>
    </source>
</evidence>
<name>A3CSV3_METMJ</name>
<feature type="transmembrane region" description="Helical" evidence="1">
    <location>
        <begin position="12"/>
        <end position="32"/>
    </location>
</feature>
<protein>
    <submittedName>
        <fullName evidence="3">Methyl-accepting chemotaxis protein</fullName>
    </submittedName>
</protein>
<organism evidence="3 4">
    <name type="scientific">Methanoculleus marisnigri (strain ATCC 35101 / DSM 1498 / JR1)</name>
    <dbReference type="NCBI Taxonomy" id="368407"/>
    <lineage>
        <taxon>Archaea</taxon>
        <taxon>Methanobacteriati</taxon>
        <taxon>Methanobacteriota</taxon>
        <taxon>Stenosarchaea group</taxon>
        <taxon>Methanomicrobia</taxon>
        <taxon>Methanomicrobiales</taxon>
        <taxon>Methanomicrobiaceae</taxon>
        <taxon>Methanoculleus</taxon>
    </lineage>
</organism>
<dbReference type="SMART" id="SM01079">
    <property type="entry name" value="CHASE"/>
    <property type="match status" value="1"/>
</dbReference>
<dbReference type="GO" id="GO:0003824">
    <property type="term" value="F:catalytic activity"/>
    <property type="evidence" value="ECO:0007669"/>
    <property type="project" value="UniProtKB-ARBA"/>
</dbReference>
<reference evidence="3 4" key="1">
    <citation type="journal article" date="2009" name="Stand. Genomic Sci.">
        <title>Complete genome sequence of Methanoculleus marisnigri Romesser et al. 1981 type strain JR1.</title>
        <authorList>
            <person name="Anderson I.J."/>
            <person name="Sieprawska-Lupa M."/>
            <person name="Lapidus A."/>
            <person name="Nolan M."/>
            <person name="Copeland A."/>
            <person name="Glavina Del Rio T."/>
            <person name="Tice H."/>
            <person name="Dalin E."/>
            <person name="Barry K."/>
            <person name="Saunders E."/>
            <person name="Han C."/>
            <person name="Brettin T."/>
            <person name="Detter J.C."/>
            <person name="Bruce D."/>
            <person name="Mikhailova N."/>
            <person name="Pitluck S."/>
            <person name="Hauser L."/>
            <person name="Land M."/>
            <person name="Lucas S."/>
            <person name="Richardson P."/>
            <person name="Whitman W.B."/>
            <person name="Kyrpides N.C."/>
        </authorList>
    </citation>
    <scope>NUCLEOTIDE SEQUENCE [LARGE SCALE GENOMIC DNA]</scope>
    <source>
        <strain evidence="4">ATCC 35101 / DSM 1498 / JR1</strain>
    </source>
</reference>
<dbReference type="InterPro" id="IPR054513">
    <property type="entry name" value="Dret_0059-like_sensor"/>
</dbReference>
<evidence type="ECO:0000313" key="4">
    <source>
        <dbReference type="Proteomes" id="UP000002146"/>
    </source>
</evidence>
<sequence length="289" mass="30822">MLSGILSFFQGILMSSYVYVCIIAALAILVAGCVADQPAATNAAAVDGDAAALLIRLQSDITAALEDLDDRLAYAAYDLRETDLSGDDAHAILANLSATDPSIVDCTVSDADATIITVEPAAYRGVEDTEIQNQSHVRHILATKRPMMSEMITVAEDIPATVIIAPIFTNESRFTGFASIVFRPEDLIAGVAGPAANGTPYQVMVIQTDGRVLYDTDPTQIGKMTFEDPLYADYPDLLDVARRVAGERYGTAAYGFAADGGQAVQKEITWTTAGLHGVEWRVAVIRAVE</sequence>
<keyword evidence="1" id="KW-1133">Transmembrane helix</keyword>
<dbReference type="InterPro" id="IPR006189">
    <property type="entry name" value="CHASE_dom"/>
</dbReference>
<dbReference type="Pfam" id="PF22309">
    <property type="entry name" value="HK-GC-Chemotax_sensor"/>
    <property type="match status" value="1"/>
</dbReference>
<accession>A3CSV3</accession>
<gene>
    <name evidence="3" type="ordered locus">Memar_0520</name>
</gene>
<dbReference type="eggNOG" id="arCOG03644">
    <property type="taxonomic scope" value="Archaea"/>
</dbReference>
<dbReference type="AlphaFoldDB" id="A3CSV3"/>
<keyword evidence="4" id="KW-1185">Reference proteome</keyword>
<dbReference type="EMBL" id="CP000562">
    <property type="protein sequence ID" value="ABN56453.1"/>
    <property type="molecule type" value="Genomic_DNA"/>
</dbReference>
<dbReference type="CDD" id="cd18773">
    <property type="entry name" value="PDC1_HK_sensor"/>
    <property type="match status" value="1"/>
</dbReference>